<gene>
    <name evidence="1" type="ORF">HMPREF9350_05360</name>
</gene>
<dbReference type="RefSeq" id="WP_000784327.1">
    <property type="nucleotide sequence ID" value="NZ_ADWQ01000055.1"/>
</dbReference>
<evidence type="ECO:0000313" key="1">
    <source>
        <dbReference type="EMBL" id="EFU32809.1"/>
    </source>
</evidence>
<protein>
    <submittedName>
        <fullName evidence="1">Uncharacterized protein</fullName>
    </submittedName>
</protein>
<name>A0AAN3M508_ECOLX</name>
<organism evidence="1 2">
    <name type="scientific">Escherichia coli MS 85-1</name>
    <dbReference type="NCBI Taxonomy" id="679202"/>
    <lineage>
        <taxon>Bacteria</taxon>
        <taxon>Pseudomonadati</taxon>
        <taxon>Pseudomonadota</taxon>
        <taxon>Gammaproteobacteria</taxon>
        <taxon>Enterobacterales</taxon>
        <taxon>Enterobacteriaceae</taxon>
        <taxon>Escherichia</taxon>
    </lineage>
</organism>
<dbReference type="EMBL" id="ADWQ01000055">
    <property type="protein sequence ID" value="EFU32809.1"/>
    <property type="molecule type" value="Genomic_DNA"/>
</dbReference>
<dbReference type="AlphaFoldDB" id="A0AAN3M508"/>
<reference evidence="1 2" key="1">
    <citation type="submission" date="2010-09" db="EMBL/GenBank/DDBJ databases">
        <authorList>
            <person name="Weinstock G."/>
            <person name="Sodergren E."/>
            <person name="Clifton S."/>
            <person name="Fulton L."/>
            <person name="Fulton B."/>
            <person name="Courtney L."/>
            <person name="Fronick C."/>
            <person name="Harrison M."/>
            <person name="Strong C."/>
            <person name="Farmer C."/>
            <person name="Delahaunty K."/>
            <person name="Markovic C."/>
            <person name="Hall O."/>
            <person name="Minx P."/>
            <person name="Tomlinson C."/>
            <person name="Mitreva M."/>
            <person name="Hou S."/>
            <person name="Chen J."/>
            <person name="Wollam A."/>
            <person name="Pepin K.H."/>
            <person name="Johnson M."/>
            <person name="Bhonagiri V."/>
            <person name="Zhang X."/>
            <person name="Suruliraj S."/>
            <person name="Warren W."/>
            <person name="Chinwalla A."/>
            <person name="Mardis E.R."/>
            <person name="Wilson R.K."/>
        </authorList>
    </citation>
    <scope>NUCLEOTIDE SEQUENCE [LARGE SCALE GENOMIC DNA]</scope>
    <source>
        <strain evidence="1 2">MS 85-1</strain>
    </source>
</reference>
<proteinExistence type="predicted"/>
<comment type="caution">
    <text evidence="1">The sequence shown here is derived from an EMBL/GenBank/DDBJ whole genome shotgun (WGS) entry which is preliminary data.</text>
</comment>
<sequence>MKMTKADFGVTIDDTLITDFRDVVNEGEFAYSYFINRNGKNQFSPICSCMDWISVSVRNLMNFPELSEDIDVKAMQVYSLISSIDIAVEALQQLHRIIESDDKLARWPFKKSTNVFKNKTPYLSHEDDDAYFKSIRAIFGAHPTNLKNSDGERLFASWPHFHAFNENDFTISLYNNTPGKDDVIFGIKFDELITYIEDRYKYLTSLKGSVIAIRIKHYSTLSKQIIPSTDNIHAELKLLLSEVAVRGDNDYYRMEVEELIKLFEGNVKEAHLKDEADVFLSKLHPIAVEIRYNLQEMNIEDLATKHGVLISTLPKNALHYVLQKMFTWLHSDRYDPMGGFYLDKLNEYSGGRYNFCSEDDDSTTLLKLRMMLHWYHQQK</sequence>
<dbReference type="Proteomes" id="UP000005056">
    <property type="component" value="Unassembled WGS sequence"/>
</dbReference>
<evidence type="ECO:0000313" key="2">
    <source>
        <dbReference type="Proteomes" id="UP000005056"/>
    </source>
</evidence>
<accession>A0AAN3M508</accession>